<dbReference type="PANTHER" id="PTHR43665">
    <property type="entry name" value="ISOPENTENYL-DIPHOSPHATE DELTA-ISOMERASE"/>
    <property type="match status" value="1"/>
</dbReference>
<dbReference type="NCBIfam" id="TIGR02151">
    <property type="entry name" value="IPP_isom_2"/>
    <property type="match status" value="1"/>
</dbReference>
<feature type="binding site" evidence="11">
    <location>
        <position position="188"/>
    </location>
    <ligand>
        <name>FMN</name>
        <dbReference type="ChEBI" id="CHEBI:58210"/>
    </ligand>
</feature>
<dbReference type="SMART" id="SM01240">
    <property type="entry name" value="IMPDH"/>
    <property type="match status" value="1"/>
</dbReference>
<dbReference type="GO" id="GO:0005737">
    <property type="term" value="C:cytoplasm"/>
    <property type="evidence" value="ECO:0007669"/>
    <property type="project" value="UniProtKB-SubCell"/>
</dbReference>
<feature type="binding site" evidence="11">
    <location>
        <position position="156"/>
    </location>
    <ligand>
        <name>substrate</name>
    </ligand>
</feature>
<comment type="cofactor">
    <cofactor evidence="11">
        <name>Mg(2+)</name>
        <dbReference type="ChEBI" id="CHEBI:18420"/>
    </cofactor>
</comment>
<dbReference type="AlphaFoldDB" id="A0A0F7FIP4"/>
<feature type="binding site" evidence="11">
    <location>
        <begin position="62"/>
        <end position="64"/>
    </location>
    <ligand>
        <name>FMN</name>
        <dbReference type="ChEBI" id="CHEBI:58210"/>
    </ligand>
</feature>
<keyword evidence="4 11" id="KW-0288">FMN</keyword>
<keyword evidence="14" id="KW-1185">Reference proteome</keyword>
<evidence type="ECO:0000259" key="12">
    <source>
        <dbReference type="Pfam" id="PF01070"/>
    </source>
</evidence>
<name>A0A0F7FIP4_9CREN</name>
<gene>
    <name evidence="11" type="primary">fni</name>
    <name evidence="13" type="ORF">MA03_00165</name>
</gene>
<dbReference type="GO" id="GO:0004452">
    <property type="term" value="F:isopentenyl-diphosphate delta-isomerase activity"/>
    <property type="evidence" value="ECO:0007669"/>
    <property type="project" value="UniProtKB-UniRule"/>
</dbReference>
<evidence type="ECO:0000256" key="4">
    <source>
        <dbReference type="ARBA" id="ARBA00022643"/>
    </source>
</evidence>
<dbReference type="KEGG" id="thf:MA03_00165"/>
<dbReference type="EMBL" id="CP009961">
    <property type="protein sequence ID" value="AKG39255.1"/>
    <property type="molecule type" value="Genomic_DNA"/>
</dbReference>
<feature type="binding site" evidence="11">
    <location>
        <begin position="4"/>
        <end position="5"/>
    </location>
    <ligand>
        <name>substrate</name>
    </ligand>
</feature>
<feature type="binding site" evidence="11">
    <location>
        <begin position="271"/>
        <end position="273"/>
    </location>
    <ligand>
        <name>FMN</name>
        <dbReference type="ChEBI" id="CHEBI:58210"/>
    </ligand>
</feature>
<feature type="binding site" evidence="11">
    <location>
        <position position="61"/>
    </location>
    <ligand>
        <name>FMN</name>
        <dbReference type="ChEBI" id="CHEBI:58210"/>
    </ligand>
</feature>
<keyword evidence="2 11" id="KW-0963">Cytoplasm</keyword>
<evidence type="ECO:0000313" key="14">
    <source>
        <dbReference type="Proteomes" id="UP000067434"/>
    </source>
</evidence>
<dbReference type="GO" id="GO:0000287">
    <property type="term" value="F:magnesium ion binding"/>
    <property type="evidence" value="ECO:0007669"/>
    <property type="project" value="UniProtKB-UniRule"/>
</dbReference>
<keyword evidence="9 11" id="KW-0413">Isomerase</keyword>
<dbReference type="InterPro" id="IPR011179">
    <property type="entry name" value="IPdP_isomerase"/>
</dbReference>
<dbReference type="SUPFAM" id="SSF51395">
    <property type="entry name" value="FMN-linked oxidoreductases"/>
    <property type="match status" value="1"/>
</dbReference>
<evidence type="ECO:0000256" key="8">
    <source>
        <dbReference type="ARBA" id="ARBA00023229"/>
    </source>
</evidence>
<dbReference type="GO" id="GO:0008299">
    <property type="term" value="P:isoprenoid biosynthetic process"/>
    <property type="evidence" value="ECO:0007669"/>
    <property type="project" value="UniProtKB-UniRule"/>
</dbReference>
<comment type="cofactor">
    <cofactor evidence="1 11">
        <name>FMN</name>
        <dbReference type="ChEBI" id="CHEBI:58210"/>
    </cofactor>
</comment>
<evidence type="ECO:0000256" key="1">
    <source>
        <dbReference type="ARBA" id="ARBA00001917"/>
    </source>
</evidence>
<evidence type="ECO:0000256" key="11">
    <source>
        <dbReference type="HAMAP-Rule" id="MF_00354"/>
    </source>
</evidence>
<comment type="subcellular location">
    <subcellularLocation>
        <location evidence="11">Cytoplasm</location>
    </subcellularLocation>
</comment>
<dbReference type="EC" id="5.3.3.2" evidence="11"/>
<evidence type="ECO:0000256" key="6">
    <source>
        <dbReference type="ARBA" id="ARBA00022842"/>
    </source>
</evidence>
<dbReference type="PANTHER" id="PTHR43665:SF1">
    <property type="entry name" value="ISOPENTENYL-DIPHOSPHATE DELTA-ISOMERASE"/>
    <property type="match status" value="1"/>
</dbReference>
<evidence type="ECO:0000313" key="13">
    <source>
        <dbReference type="EMBL" id="AKG39255.1"/>
    </source>
</evidence>
<comment type="function">
    <text evidence="11">Involved in the biosynthesis of isoprenoids. Catalyzes the 1,3-allylic rearrangement of the homoallylic substrate isopentenyl (IPP) to its allylic isomer, dimethylallyl diphosphate (DMAPP).</text>
</comment>
<reference evidence="13 14" key="1">
    <citation type="journal article" date="2015" name="Stand. Genomic Sci.">
        <title>Complete genome sequence of and proposal of Thermofilum uzonense sp. nov. a novel hyperthermophilic crenarchaeon and emended description of the genus Thermofilum.</title>
        <authorList>
            <person name="Toshchakov S.V."/>
            <person name="Korzhenkov A.A."/>
            <person name="Samarov N.I."/>
            <person name="Mazunin I.O."/>
            <person name="Mozhey O.I."/>
            <person name="Shmyr I.S."/>
            <person name="Derbikova K.S."/>
            <person name="Taranov E.A."/>
            <person name="Dominova I.N."/>
            <person name="Bonch-Osmolovskaya E.A."/>
            <person name="Patrushev M.V."/>
            <person name="Podosokorskaya O.A."/>
            <person name="Kublanov I.V."/>
        </authorList>
    </citation>
    <scope>NUCLEOTIDE SEQUENCE [LARGE SCALE GENOMIC DNA]</scope>
    <source>
        <strain evidence="13 14">1807-2</strain>
    </source>
</reference>
<evidence type="ECO:0000256" key="9">
    <source>
        <dbReference type="ARBA" id="ARBA00023235"/>
    </source>
</evidence>
<feature type="binding site" evidence="11">
    <location>
        <position position="121"/>
    </location>
    <ligand>
        <name>FMN</name>
        <dbReference type="ChEBI" id="CHEBI:58210"/>
    </ligand>
</feature>
<dbReference type="GO" id="GO:0016491">
    <property type="term" value="F:oxidoreductase activity"/>
    <property type="evidence" value="ECO:0007669"/>
    <property type="project" value="InterPro"/>
</dbReference>
<keyword evidence="7 11" id="KW-0521">NADP</keyword>
<comment type="cofactor">
    <cofactor evidence="11">
        <name>NADPH</name>
        <dbReference type="ChEBI" id="CHEBI:57783"/>
    </cofactor>
</comment>
<keyword evidence="3 11" id="KW-0285">Flavoprotein</keyword>
<evidence type="ECO:0000256" key="7">
    <source>
        <dbReference type="ARBA" id="ARBA00022857"/>
    </source>
</evidence>
<feature type="binding site" evidence="11">
    <location>
        <position position="157"/>
    </location>
    <ligand>
        <name>Mg(2+)</name>
        <dbReference type="ChEBI" id="CHEBI:18420"/>
    </ligand>
</feature>
<evidence type="ECO:0000256" key="2">
    <source>
        <dbReference type="ARBA" id="ARBA00022490"/>
    </source>
</evidence>
<proteinExistence type="inferred from homology"/>
<keyword evidence="6 11" id="KW-0460">Magnesium</keyword>
<organism evidence="13 14">
    <name type="scientific">Infirmifilum uzonense</name>
    <dbReference type="NCBI Taxonomy" id="1550241"/>
    <lineage>
        <taxon>Archaea</taxon>
        <taxon>Thermoproteota</taxon>
        <taxon>Thermoprotei</taxon>
        <taxon>Thermofilales</taxon>
        <taxon>Thermofilaceae</taxon>
        <taxon>Infirmifilum</taxon>
    </lineage>
</organism>
<feature type="binding site" evidence="11">
    <location>
        <begin position="292"/>
        <end position="293"/>
    </location>
    <ligand>
        <name>FMN</name>
        <dbReference type="ChEBI" id="CHEBI:58210"/>
    </ligand>
</feature>
<feature type="binding site" evidence="11">
    <location>
        <begin position="92"/>
        <end position="94"/>
    </location>
    <ligand>
        <name>substrate</name>
    </ligand>
</feature>
<dbReference type="Pfam" id="PF01070">
    <property type="entry name" value="FMN_dh"/>
    <property type="match status" value="1"/>
</dbReference>
<comment type="subunit">
    <text evidence="10 11">Homooctamer. Dimer of tetramers.</text>
</comment>
<dbReference type="HOGENOM" id="CLU_065515_1_0_2"/>
<evidence type="ECO:0000256" key="10">
    <source>
        <dbReference type="ARBA" id="ARBA00025810"/>
    </source>
</evidence>
<dbReference type="CDD" id="cd02811">
    <property type="entry name" value="IDI-2_FMN"/>
    <property type="match status" value="1"/>
</dbReference>
<dbReference type="PATRIC" id="fig|1550241.5.peg.33"/>
<sequence>MTSRKDSHIILSVLEDVSARETTWFEHVKLIHQTILDSSLSDVSLETKFFGVIVDAPIIISGMTGGTELAKKVNSALAQIAHKFNIPIGVGSQRAALEDRSLAHTYTVVRENAPEVPVIANIGMSQITTGLNQEDILYLVEMIDANAIAVHLNPLQESLQPEGEPDFKGFLEKLRYFVREAPVPVIVKQTGEGVSRESASKLKDTGVKGIDVGGLGGTSFAVIEGLRARSAGLAELFEAAGTFSNWGIPTAASILEVREVLPDILLIATGGIRTGVDVAKSLRLGADFAGIARLVLKELYNGGVEKAERFISRILRELRTAIFLTGGVTLEDLKNSPIFIDGRLLEWIRQRKLKVPGWQDGRV</sequence>
<accession>A0A0F7FIP4</accession>
<comment type="similarity">
    <text evidence="11">Belongs to the IPP isomerase type 2 family.</text>
</comment>
<evidence type="ECO:0000256" key="5">
    <source>
        <dbReference type="ARBA" id="ARBA00022723"/>
    </source>
</evidence>
<dbReference type="InterPro" id="IPR013785">
    <property type="entry name" value="Aldolase_TIM"/>
</dbReference>
<dbReference type="HAMAP" id="MF_00354">
    <property type="entry name" value="Idi_2"/>
    <property type="match status" value="1"/>
</dbReference>
<comment type="catalytic activity">
    <reaction evidence="11">
        <text>isopentenyl diphosphate = dimethylallyl diphosphate</text>
        <dbReference type="Rhea" id="RHEA:23284"/>
        <dbReference type="ChEBI" id="CHEBI:57623"/>
        <dbReference type="ChEBI" id="CHEBI:128769"/>
        <dbReference type="EC" id="5.3.3.2"/>
    </reaction>
</comment>
<feature type="domain" description="FMN-dependent dehydrogenase" evidence="12">
    <location>
        <begin position="172"/>
        <end position="336"/>
    </location>
</feature>
<dbReference type="STRING" id="1550241.MA03_00165"/>
<keyword evidence="5 11" id="KW-0479">Metal-binding</keyword>
<protein>
    <recommendedName>
        <fullName evidence="11">Isopentenyl-diphosphate delta-isomerase</fullName>
        <shortName evidence="11">IPP isomerase</shortName>
        <ecNumber evidence="11">5.3.3.2</ecNumber>
    </recommendedName>
    <alternativeName>
        <fullName evidence="11">Isopentenyl diphosphate:dimethylallyl diphosphate isomerase</fullName>
    </alternativeName>
    <alternativeName>
        <fullName evidence="11">Isopentenyl pyrophosphate isomerase</fullName>
    </alternativeName>
    <alternativeName>
        <fullName evidence="11">Type 2 isopentenyl diphosphate isomerase</fullName>
        <shortName evidence="11">IDI-2</shortName>
    </alternativeName>
</protein>
<feature type="binding site" evidence="11">
    <location>
        <position position="92"/>
    </location>
    <ligand>
        <name>FMN</name>
        <dbReference type="ChEBI" id="CHEBI:58210"/>
    </ligand>
</feature>
<dbReference type="Proteomes" id="UP000067434">
    <property type="component" value="Chromosome"/>
</dbReference>
<dbReference type="GO" id="GO:0010181">
    <property type="term" value="F:FMN binding"/>
    <property type="evidence" value="ECO:0007669"/>
    <property type="project" value="UniProtKB-UniRule"/>
</dbReference>
<dbReference type="InterPro" id="IPR000262">
    <property type="entry name" value="FMN-dep_DH"/>
</dbReference>
<comment type="caution">
    <text evidence="11">Lacks conserved residue(s) required for the propagation of feature annotation.</text>
</comment>
<dbReference type="PIRSF" id="PIRSF003314">
    <property type="entry name" value="IPP_isomerase"/>
    <property type="match status" value="1"/>
</dbReference>
<feature type="binding site" evidence="11">
    <location>
        <position position="218"/>
    </location>
    <ligand>
        <name>FMN</name>
        <dbReference type="ChEBI" id="CHEBI:58210"/>
    </ligand>
</feature>
<keyword evidence="8 11" id="KW-0414">Isoprene biosynthesis</keyword>
<dbReference type="GO" id="GO:0070402">
    <property type="term" value="F:NADPH binding"/>
    <property type="evidence" value="ECO:0007669"/>
    <property type="project" value="UniProtKB-UniRule"/>
</dbReference>
<dbReference type="Gene3D" id="3.20.20.70">
    <property type="entry name" value="Aldolase class I"/>
    <property type="match status" value="1"/>
</dbReference>
<evidence type="ECO:0000256" key="3">
    <source>
        <dbReference type="ARBA" id="ARBA00022630"/>
    </source>
</evidence>